<evidence type="ECO:0000256" key="1">
    <source>
        <dbReference type="SAM" id="MobiDB-lite"/>
    </source>
</evidence>
<reference evidence="2 3" key="1">
    <citation type="submission" date="2024-04" db="EMBL/GenBank/DDBJ databases">
        <title>Phyllosticta paracitricarpa is synonymous to the EU quarantine fungus P. citricarpa based on phylogenomic analyses.</title>
        <authorList>
            <consortium name="Lawrence Berkeley National Laboratory"/>
            <person name="Van Ingen-Buijs V.A."/>
            <person name="Van Westerhoven A.C."/>
            <person name="Haridas S."/>
            <person name="Skiadas P."/>
            <person name="Martin F."/>
            <person name="Groenewald J.Z."/>
            <person name="Crous P.W."/>
            <person name="Seidl M.F."/>
        </authorList>
    </citation>
    <scope>NUCLEOTIDE SEQUENCE [LARGE SCALE GENOMIC DNA]</scope>
    <source>
        <strain evidence="2 3">CBS 122670</strain>
    </source>
</reference>
<gene>
    <name evidence="2" type="ORF">IWX46DRAFT_584379</name>
</gene>
<accession>A0ABR1LGS1</accession>
<organism evidence="2 3">
    <name type="scientific">Phyllosticta citricarpa</name>
    <dbReference type="NCBI Taxonomy" id="55181"/>
    <lineage>
        <taxon>Eukaryota</taxon>
        <taxon>Fungi</taxon>
        <taxon>Dikarya</taxon>
        <taxon>Ascomycota</taxon>
        <taxon>Pezizomycotina</taxon>
        <taxon>Dothideomycetes</taxon>
        <taxon>Dothideomycetes incertae sedis</taxon>
        <taxon>Botryosphaeriales</taxon>
        <taxon>Phyllostictaceae</taxon>
        <taxon>Phyllosticta</taxon>
    </lineage>
</organism>
<evidence type="ECO:0000313" key="2">
    <source>
        <dbReference type="EMBL" id="KAK7534418.1"/>
    </source>
</evidence>
<comment type="caution">
    <text evidence="2">The sequence shown here is derived from an EMBL/GenBank/DDBJ whole genome shotgun (WGS) entry which is preliminary data.</text>
</comment>
<dbReference type="Proteomes" id="UP001365128">
    <property type="component" value="Unassembled WGS sequence"/>
</dbReference>
<evidence type="ECO:0000313" key="3">
    <source>
        <dbReference type="Proteomes" id="UP001365128"/>
    </source>
</evidence>
<feature type="region of interest" description="Disordered" evidence="1">
    <location>
        <begin position="166"/>
        <end position="189"/>
    </location>
</feature>
<keyword evidence="3" id="KW-1185">Reference proteome</keyword>
<protein>
    <submittedName>
        <fullName evidence="2">Uncharacterized protein</fullName>
    </submittedName>
</protein>
<sequence>MALCMQSVTGATSIIPLVQCFSLRTNEKFPQYLRRRRRRRRHRQAKALIPFTYQAVKQAVLILKKGAAWQNDSLNMCVYVEQEGEGEGHWMPAIILQSKPHGTPKVGQGVGLVGVFRELFQPQRADLPTCLPSRPTISFVLCDACRSLEKRAEIAAVPASEGAAAAALGSGNSQPEGHTRPLGTPFGDGNDDGVNLFGVGMVRDEMGRARRLGNNLGRVPKQSKAKRVSLFPFLSTINLLLLSNYNRRRLDTRTSSSSSSSSSSSCPA</sequence>
<dbReference type="EMBL" id="JBBPDW010000043">
    <property type="protein sequence ID" value="KAK7534418.1"/>
    <property type="molecule type" value="Genomic_DNA"/>
</dbReference>
<proteinExistence type="predicted"/>
<name>A0ABR1LGS1_9PEZI</name>